<accession>A0A915K9D4</accession>
<dbReference type="Proteomes" id="UP000887565">
    <property type="component" value="Unplaced"/>
</dbReference>
<evidence type="ECO:0000313" key="1">
    <source>
        <dbReference type="Proteomes" id="UP000887565"/>
    </source>
</evidence>
<organism evidence="1 2">
    <name type="scientific">Romanomermis culicivorax</name>
    <name type="common">Nematode worm</name>
    <dbReference type="NCBI Taxonomy" id="13658"/>
    <lineage>
        <taxon>Eukaryota</taxon>
        <taxon>Metazoa</taxon>
        <taxon>Ecdysozoa</taxon>
        <taxon>Nematoda</taxon>
        <taxon>Enoplea</taxon>
        <taxon>Dorylaimia</taxon>
        <taxon>Mermithida</taxon>
        <taxon>Mermithoidea</taxon>
        <taxon>Mermithidae</taxon>
        <taxon>Romanomermis</taxon>
    </lineage>
</organism>
<name>A0A915K9D4_ROMCU</name>
<proteinExistence type="predicted"/>
<dbReference type="AlphaFoldDB" id="A0A915K9D4"/>
<reference evidence="2" key="1">
    <citation type="submission" date="2022-11" db="UniProtKB">
        <authorList>
            <consortium name="WormBaseParasite"/>
        </authorList>
    </citation>
    <scope>IDENTIFICATION</scope>
</reference>
<protein>
    <submittedName>
        <fullName evidence="2">Uncharacterized protein</fullName>
    </submittedName>
</protein>
<sequence>MQIRRKNFIVEEIDRMLHNSYGQQQQQQQQQPRMPFGIQELLGLSVASPTNANNGHNLFYTTLKNVDLQQEKSSYCSAGTGFGAGAASGFSPATAGFGAGAAASFISDLGPVSPVSVNGSNNGAGVANGHY</sequence>
<keyword evidence="1" id="KW-1185">Reference proteome</keyword>
<evidence type="ECO:0000313" key="2">
    <source>
        <dbReference type="WBParaSite" id="nRc.2.0.1.t34775-RA"/>
    </source>
</evidence>
<dbReference type="WBParaSite" id="nRc.2.0.1.t34775-RA">
    <property type="protein sequence ID" value="nRc.2.0.1.t34775-RA"/>
    <property type="gene ID" value="nRc.2.0.1.g34775"/>
</dbReference>